<evidence type="ECO:0000256" key="1">
    <source>
        <dbReference type="SAM" id="Phobius"/>
    </source>
</evidence>
<reference evidence="2 3" key="1">
    <citation type="submission" date="2019-05" db="EMBL/GenBank/DDBJ databases">
        <authorList>
            <consortium name="Pathogen Informatics"/>
        </authorList>
    </citation>
    <scope>NUCLEOTIDE SEQUENCE [LARGE SCALE GENOMIC DNA]</scope>
    <source>
        <strain evidence="2 3">NCTC5385</strain>
    </source>
</reference>
<evidence type="ECO:0000313" key="3">
    <source>
        <dbReference type="Proteomes" id="UP000304914"/>
    </source>
</evidence>
<dbReference type="AlphaFoldDB" id="A0A4U9XKT4"/>
<dbReference type="RefSeq" id="WP_037598912.1">
    <property type="nucleotide sequence ID" value="NZ_LR594035.1"/>
</dbReference>
<proteinExistence type="predicted"/>
<keyword evidence="1" id="KW-0812">Transmembrane</keyword>
<dbReference type="EMBL" id="LR594035">
    <property type="protein sequence ID" value="VTS13452.1"/>
    <property type="molecule type" value="Genomic_DNA"/>
</dbReference>
<gene>
    <name evidence="2" type="ORF">NCTC5385_00130</name>
</gene>
<dbReference type="InterPro" id="IPR016785">
    <property type="entry name" value="ComGD"/>
</dbReference>
<accession>A0A4U9XKT4</accession>
<protein>
    <submittedName>
        <fullName evidence="2">Competence protein</fullName>
    </submittedName>
</protein>
<name>A0A4U9XKT4_9STRE</name>
<organism evidence="2 3">
    <name type="scientific">Streptococcus pseudoporcinus</name>
    <dbReference type="NCBI Taxonomy" id="361101"/>
    <lineage>
        <taxon>Bacteria</taxon>
        <taxon>Bacillati</taxon>
        <taxon>Bacillota</taxon>
        <taxon>Bacilli</taxon>
        <taxon>Lactobacillales</taxon>
        <taxon>Streptococcaceae</taxon>
        <taxon>Streptococcus</taxon>
    </lineage>
</organism>
<sequence>MLNILNQVLKLKIRAFTLLESVTCLWVTCLMISLMSHSVTGIYQSIESHLFFINFENFYRHSQKLSILNQEESYLVFSKHTIHCGQRKLEVPPQISLLYQDKIRLNKQGGNHSLATIAFQTKQGRFTYKLNLGSGTYQKTKS</sequence>
<dbReference type="Proteomes" id="UP000304914">
    <property type="component" value="Chromosome"/>
</dbReference>
<keyword evidence="1" id="KW-0472">Membrane</keyword>
<feature type="transmembrane region" description="Helical" evidence="1">
    <location>
        <begin position="15"/>
        <end position="35"/>
    </location>
</feature>
<keyword evidence="1" id="KW-1133">Transmembrane helix</keyword>
<evidence type="ECO:0000313" key="2">
    <source>
        <dbReference type="EMBL" id="VTS13452.1"/>
    </source>
</evidence>
<dbReference type="NCBIfam" id="NF040982">
    <property type="entry name" value="ComGD"/>
    <property type="match status" value="1"/>
</dbReference>
<dbReference type="STRING" id="873448.STRPO_1520"/>